<dbReference type="AlphaFoldDB" id="A0A1F6BLV3"/>
<dbReference type="PANTHER" id="PTHR43343:SF3">
    <property type="entry name" value="PROTEASE DO-LIKE 8, CHLOROPLASTIC"/>
    <property type="match status" value="1"/>
</dbReference>
<dbReference type="PANTHER" id="PTHR43343">
    <property type="entry name" value="PEPTIDASE S12"/>
    <property type="match status" value="1"/>
</dbReference>
<dbReference type="CDD" id="cd06779">
    <property type="entry name" value="cpPDZ_Deg_HtrA-like"/>
    <property type="match status" value="1"/>
</dbReference>
<proteinExistence type="predicted"/>
<feature type="domain" description="PDZ" evidence="3">
    <location>
        <begin position="329"/>
        <end position="381"/>
    </location>
</feature>
<evidence type="ECO:0000313" key="5">
    <source>
        <dbReference type="Proteomes" id="UP000176273"/>
    </source>
</evidence>
<keyword evidence="2" id="KW-0378">Hydrolase</keyword>
<protein>
    <recommendedName>
        <fullName evidence="3">PDZ domain-containing protein</fullName>
    </recommendedName>
</protein>
<dbReference type="PRINTS" id="PR00834">
    <property type="entry name" value="PROTEASES2C"/>
</dbReference>
<dbReference type="EMBL" id="MFKH01000010">
    <property type="protein sequence ID" value="OGG37507.1"/>
    <property type="molecule type" value="Genomic_DNA"/>
</dbReference>
<dbReference type="Pfam" id="PF13180">
    <property type="entry name" value="PDZ_2"/>
    <property type="match status" value="1"/>
</dbReference>
<dbReference type="STRING" id="1798468.A2110_02905"/>
<dbReference type="InterPro" id="IPR051201">
    <property type="entry name" value="Chloro_Bact_Ser_Proteases"/>
</dbReference>
<dbReference type="GO" id="GO:0004252">
    <property type="term" value="F:serine-type endopeptidase activity"/>
    <property type="evidence" value="ECO:0007669"/>
    <property type="project" value="InterPro"/>
</dbReference>
<dbReference type="InterPro" id="IPR009003">
    <property type="entry name" value="Peptidase_S1_PA"/>
</dbReference>
<dbReference type="Pfam" id="PF13365">
    <property type="entry name" value="Trypsin_2"/>
    <property type="match status" value="1"/>
</dbReference>
<accession>A0A1F6BLV3</accession>
<sequence>MNQRLIRNVILLTVLLAAIVGTAAVWEKHAGLFGKLQNLSLYKPTLDYEAAVVKAVERTLPSVVSIVVTKNVPIIEECVSDPFANLPDEFRRFFGGFEFVEPCERGTETREIGGGSGFIVSADGLIVTNKHVVLDEEAAYTAILSDGTKYDAKVIARDPVQDIAILKIEAEGLTAATLGDSDSLKLGQTAIAIGNALGEFTNTVSVGAISGLARTITAGGDGGFVEEIQGVIQTDAAINAGNSGGPLLNLHGEVVGVNTAMAEGAQSIGFAIPVNRVKRDIDSVAATGAIQTPFLGVRYRIVTEAFAEENNLPVGYGALIEKSEDGPAVVPDSAAARAGLKEGDIILEAGGKRITERASLGTIILEHRVGETLTLLVMRGGEKLTLTALLAERPISE</sequence>
<dbReference type="SUPFAM" id="SSF50156">
    <property type="entry name" value="PDZ domain-like"/>
    <property type="match status" value="1"/>
</dbReference>
<dbReference type="Gene3D" id="2.30.42.10">
    <property type="match status" value="1"/>
</dbReference>
<evidence type="ECO:0000256" key="1">
    <source>
        <dbReference type="ARBA" id="ARBA00022670"/>
    </source>
</evidence>
<gene>
    <name evidence="4" type="ORF">A2110_02905</name>
</gene>
<dbReference type="InterPro" id="IPR036034">
    <property type="entry name" value="PDZ_sf"/>
</dbReference>
<dbReference type="SMART" id="SM00228">
    <property type="entry name" value="PDZ"/>
    <property type="match status" value="1"/>
</dbReference>
<dbReference type="InterPro" id="IPR001478">
    <property type="entry name" value="PDZ"/>
</dbReference>
<reference evidence="4 5" key="1">
    <citation type="journal article" date="2016" name="Nat. Commun.">
        <title>Thousands of microbial genomes shed light on interconnected biogeochemical processes in an aquifer system.</title>
        <authorList>
            <person name="Anantharaman K."/>
            <person name="Brown C.T."/>
            <person name="Hug L.A."/>
            <person name="Sharon I."/>
            <person name="Castelle C.J."/>
            <person name="Probst A.J."/>
            <person name="Thomas B.C."/>
            <person name="Singh A."/>
            <person name="Wilkins M.J."/>
            <person name="Karaoz U."/>
            <person name="Brodie E.L."/>
            <person name="Williams K.H."/>
            <person name="Hubbard S.S."/>
            <person name="Banfield J.F."/>
        </authorList>
    </citation>
    <scope>NUCLEOTIDE SEQUENCE [LARGE SCALE GENOMIC DNA]</scope>
</reference>
<organism evidence="4 5">
    <name type="scientific">Candidatus Jorgensenbacteria bacterium GWA1_54_12</name>
    <dbReference type="NCBI Taxonomy" id="1798468"/>
    <lineage>
        <taxon>Bacteria</taxon>
        <taxon>Candidatus Joergenseniibacteriota</taxon>
    </lineage>
</organism>
<evidence type="ECO:0000256" key="2">
    <source>
        <dbReference type="ARBA" id="ARBA00022801"/>
    </source>
</evidence>
<dbReference type="Proteomes" id="UP000176273">
    <property type="component" value="Unassembled WGS sequence"/>
</dbReference>
<dbReference type="GO" id="GO:0006508">
    <property type="term" value="P:proteolysis"/>
    <property type="evidence" value="ECO:0007669"/>
    <property type="project" value="UniProtKB-KW"/>
</dbReference>
<evidence type="ECO:0000259" key="3">
    <source>
        <dbReference type="PROSITE" id="PS50106"/>
    </source>
</evidence>
<evidence type="ECO:0000313" key="4">
    <source>
        <dbReference type="EMBL" id="OGG37507.1"/>
    </source>
</evidence>
<dbReference type="Gene3D" id="2.40.10.120">
    <property type="match status" value="1"/>
</dbReference>
<dbReference type="InterPro" id="IPR001940">
    <property type="entry name" value="Peptidase_S1C"/>
</dbReference>
<keyword evidence="1" id="KW-0645">Protease</keyword>
<comment type="caution">
    <text evidence="4">The sequence shown here is derived from an EMBL/GenBank/DDBJ whole genome shotgun (WGS) entry which is preliminary data.</text>
</comment>
<name>A0A1F6BLV3_9BACT</name>
<dbReference type="PROSITE" id="PS50106">
    <property type="entry name" value="PDZ"/>
    <property type="match status" value="1"/>
</dbReference>
<dbReference type="SUPFAM" id="SSF50494">
    <property type="entry name" value="Trypsin-like serine proteases"/>
    <property type="match status" value="1"/>
</dbReference>